<keyword evidence="3" id="KW-0520">NAD</keyword>
<feature type="binding site" evidence="3">
    <location>
        <position position="270"/>
    </location>
    <ligand>
        <name>NAD(+)</name>
        <dbReference type="ChEBI" id="CHEBI:57540"/>
    </ligand>
</feature>
<evidence type="ECO:0000259" key="4">
    <source>
        <dbReference type="SMART" id="SM01003"/>
    </source>
</evidence>
<keyword evidence="1" id="KW-0560">Oxidoreductase</keyword>
<dbReference type="RefSeq" id="WP_090388084.1">
    <property type="nucleotide sequence ID" value="NZ_FMZO01000001.1"/>
</dbReference>
<dbReference type="InterPro" id="IPR027281">
    <property type="entry name" value="Lys1"/>
</dbReference>
<dbReference type="Gene3D" id="3.40.50.720">
    <property type="entry name" value="NAD(P)-binding Rossmann-like Domain"/>
    <property type="match status" value="2"/>
</dbReference>
<evidence type="ECO:0000256" key="3">
    <source>
        <dbReference type="PIRSR" id="PIRSR018250-3"/>
    </source>
</evidence>
<dbReference type="Proteomes" id="UP000198757">
    <property type="component" value="Unassembled WGS sequence"/>
</dbReference>
<dbReference type="STRING" id="1285928.SAMN04487894_10199"/>
<dbReference type="Pfam" id="PF05222">
    <property type="entry name" value="AlaDh_PNT_N"/>
    <property type="match status" value="1"/>
</dbReference>
<feature type="binding site" evidence="3">
    <location>
        <position position="243"/>
    </location>
    <ligand>
        <name>NAD(+)</name>
        <dbReference type="ChEBI" id="CHEBI:57540"/>
    </ligand>
</feature>
<evidence type="ECO:0000313" key="6">
    <source>
        <dbReference type="Proteomes" id="UP000198757"/>
    </source>
</evidence>
<dbReference type="GO" id="GO:0009085">
    <property type="term" value="P:lysine biosynthetic process"/>
    <property type="evidence" value="ECO:0007669"/>
    <property type="project" value="InterPro"/>
</dbReference>
<dbReference type="AlphaFoldDB" id="A0A1G6I7F9"/>
<evidence type="ECO:0000313" key="5">
    <source>
        <dbReference type="EMBL" id="SDC01696.1"/>
    </source>
</evidence>
<accession>A0A1G6I7F9</accession>
<feature type="domain" description="Alanine dehydrogenase/pyridine nucleotide transhydrogenase N-terminal" evidence="4">
    <location>
        <begin position="7"/>
        <end position="139"/>
    </location>
</feature>
<proteinExistence type="predicted"/>
<dbReference type="SUPFAM" id="SSF52283">
    <property type="entry name" value="Formate/glycerate dehydrogenase catalytic domain-like"/>
    <property type="match status" value="1"/>
</dbReference>
<dbReference type="PIRSF" id="PIRSF018250">
    <property type="entry name" value="Saccharopine_DH_Lys"/>
    <property type="match status" value="1"/>
</dbReference>
<feature type="binding site" evidence="3">
    <location>
        <begin position="189"/>
        <end position="190"/>
    </location>
    <ligand>
        <name>NAD(+)</name>
        <dbReference type="ChEBI" id="CHEBI:57540"/>
    </ligand>
</feature>
<gene>
    <name evidence="5" type="ORF">SAMN04487894_10199</name>
</gene>
<dbReference type="OrthoDB" id="1141481at2"/>
<dbReference type="GO" id="GO:0004754">
    <property type="term" value="F:saccharopine dehydrogenase (NAD+, L-lysine-forming) activity"/>
    <property type="evidence" value="ECO:0007669"/>
    <property type="project" value="InterPro"/>
</dbReference>
<evidence type="ECO:0000256" key="2">
    <source>
        <dbReference type="PIRSR" id="PIRSR018250-1"/>
    </source>
</evidence>
<keyword evidence="6" id="KW-1185">Reference proteome</keyword>
<reference evidence="6" key="1">
    <citation type="submission" date="2016-10" db="EMBL/GenBank/DDBJ databases">
        <authorList>
            <person name="Varghese N."/>
            <person name="Submissions S."/>
        </authorList>
    </citation>
    <scope>NUCLEOTIDE SEQUENCE [LARGE SCALE GENOMIC DNA]</scope>
    <source>
        <strain evidence="6">DSM 25811 / CCM 8410 / LMG 26954 / E90</strain>
    </source>
</reference>
<protein>
    <submittedName>
        <fullName evidence="5">Alanine dehydrogenase</fullName>
    </submittedName>
</protein>
<evidence type="ECO:0000256" key="1">
    <source>
        <dbReference type="ARBA" id="ARBA00023002"/>
    </source>
</evidence>
<organism evidence="5 6">
    <name type="scientific">Niabella drilacis (strain DSM 25811 / CCM 8410 / CCUG 62505 / LMG 26954 / E90)</name>
    <dbReference type="NCBI Taxonomy" id="1285928"/>
    <lineage>
        <taxon>Bacteria</taxon>
        <taxon>Pseudomonadati</taxon>
        <taxon>Bacteroidota</taxon>
        <taxon>Chitinophagia</taxon>
        <taxon>Chitinophagales</taxon>
        <taxon>Chitinophagaceae</taxon>
        <taxon>Niabella</taxon>
    </lineage>
</organism>
<feature type="active site" description="Proton donor" evidence="2">
    <location>
        <position position="93"/>
    </location>
</feature>
<feature type="active site" description="Proton acceptor" evidence="2">
    <location>
        <position position="75"/>
    </location>
</feature>
<name>A0A1G6I7F9_NIADE</name>
<dbReference type="InterPro" id="IPR051168">
    <property type="entry name" value="AASS"/>
</dbReference>
<dbReference type="EMBL" id="FMZO01000001">
    <property type="protein sequence ID" value="SDC01696.1"/>
    <property type="molecule type" value="Genomic_DNA"/>
</dbReference>
<dbReference type="CDD" id="cd05199">
    <property type="entry name" value="SDH_like"/>
    <property type="match status" value="1"/>
</dbReference>
<sequence>MKQVKIGLIREGKIPHDSRVALTPAQCKWLQAHRPGLSLVVQPSPGRCYKDEEYERAGILLTEDLTDCDILLGIKEVPVTDLIGQKTYLFFSHTKKKQPHNQKLLQAILQKKITLIDYECLEHEDGKRIIGFGFFAGIVGAHNGLMAYGNRTGLFHLERVYKQKNFKELIHTYFGLRLPNLKIAVTGSGRVAHGLLEIMNLMGVHEVEPDEYLERRFNYPVYTQLKGPDLYRHPATGTYNRLDFHEHPQQYVSKFHPYTRQTDILLNGVYWYEGVPRLFETGDIRLDDFIIETIADVSDDENGSVPINKQTQTIDAPVYGIDRETGAVTAPYLKSSIDIMAVGNLPNELPRDASRYFGEQLIKFVLDDLLHDGSTLLARATIAGNGTLGAYYTYLQDYADGTIQEHL</sequence>
<dbReference type="SMART" id="SM01003">
    <property type="entry name" value="AlaDh_PNT_N"/>
    <property type="match status" value="1"/>
</dbReference>
<feature type="binding site" evidence="3">
    <location>
        <position position="297"/>
    </location>
    <ligand>
        <name>NAD(+)</name>
        <dbReference type="ChEBI" id="CHEBI:57540"/>
    </ligand>
</feature>
<dbReference type="InterPro" id="IPR007886">
    <property type="entry name" value="AlaDH/PNT_N"/>
</dbReference>
<dbReference type="PANTHER" id="PTHR11133">
    <property type="entry name" value="SACCHAROPINE DEHYDROGENASE"/>
    <property type="match status" value="1"/>
</dbReference>
<dbReference type="PANTHER" id="PTHR11133:SF22">
    <property type="entry name" value="ALPHA-AMINOADIPIC SEMIALDEHYDE SYNTHASE, MITOCHONDRIAL"/>
    <property type="match status" value="1"/>
</dbReference>